<dbReference type="Pfam" id="PF00067">
    <property type="entry name" value="p450"/>
    <property type="match status" value="1"/>
</dbReference>
<keyword evidence="4 7" id="KW-0560">Oxidoreductase</keyword>
<evidence type="ECO:0000256" key="6">
    <source>
        <dbReference type="ARBA" id="ARBA00023033"/>
    </source>
</evidence>
<dbReference type="SUPFAM" id="SSF48264">
    <property type="entry name" value="Cytochrome P450"/>
    <property type="match status" value="1"/>
</dbReference>
<dbReference type="PRINTS" id="PR00385">
    <property type="entry name" value="P450"/>
</dbReference>
<accession>A0ABQ0NMJ2</accession>
<comment type="caution">
    <text evidence="8">The sequence shown here is derived from an EMBL/GenBank/DDBJ whole genome shotgun (WGS) entry which is preliminary data.</text>
</comment>
<dbReference type="Proteomes" id="UP000245060">
    <property type="component" value="Unassembled WGS sequence"/>
</dbReference>
<keyword evidence="6 7" id="KW-0503">Monooxygenase</keyword>
<evidence type="ECO:0000313" key="8">
    <source>
        <dbReference type="EMBL" id="GBG38059.1"/>
    </source>
</evidence>
<dbReference type="InterPro" id="IPR001128">
    <property type="entry name" value="Cyt_P450"/>
</dbReference>
<evidence type="ECO:0000256" key="3">
    <source>
        <dbReference type="ARBA" id="ARBA00022723"/>
    </source>
</evidence>
<dbReference type="PANTHER" id="PTHR46696">
    <property type="entry name" value="P450, PUTATIVE (EUROFUNG)-RELATED"/>
    <property type="match status" value="1"/>
</dbReference>
<dbReference type="InterPro" id="IPR017972">
    <property type="entry name" value="Cyt_P450_CS"/>
</dbReference>
<evidence type="ECO:0000256" key="2">
    <source>
        <dbReference type="ARBA" id="ARBA00022617"/>
    </source>
</evidence>
<comment type="similarity">
    <text evidence="1 7">Belongs to the cytochrome P450 family.</text>
</comment>
<dbReference type="PANTHER" id="PTHR46696:SF3">
    <property type="entry name" value="PULCHERRIMINIC ACID SYNTHASE"/>
    <property type="match status" value="1"/>
</dbReference>
<keyword evidence="3 7" id="KW-0479">Metal-binding</keyword>
<proteinExistence type="inferred from homology"/>
<evidence type="ECO:0000256" key="1">
    <source>
        <dbReference type="ARBA" id="ARBA00010617"/>
    </source>
</evidence>
<dbReference type="PROSITE" id="PS00086">
    <property type="entry name" value="CYTOCHROME_P450"/>
    <property type="match status" value="1"/>
</dbReference>
<dbReference type="PRINTS" id="PR00359">
    <property type="entry name" value="BP450"/>
</dbReference>
<keyword evidence="2 7" id="KW-0349">Heme</keyword>
<keyword evidence="9" id="KW-1185">Reference proteome</keyword>
<reference evidence="9" key="1">
    <citation type="submission" date="2018-04" db="EMBL/GenBank/DDBJ databases">
        <title>Draft genome sequence of Mycobacterium montefiorense isolated from Japanese black salamander.</title>
        <authorList>
            <person name="Fukano H."/>
            <person name="Yoshida M."/>
            <person name="Shimizu A."/>
            <person name="Iwao H."/>
            <person name="Kurata O."/>
            <person name="Katayama Y."/>
            <person name="Omatsu T."/>
            <person name="Mizutani T."/>
            <person name="Wada S."/>
            <person name="Hoshino Y."/>
        </authorList>
    </citation>
    <scope>NUCLEOTIDE SEQUENCE [LARGE SCALE GENOMIC DNA]</scope>
    <source>
        <strain evidence="9">BS</strain>
    </source>
</reference>
<evidence type="ECO:0000256" key="7">
    <source>
        <dbReference type="RuleBase" id="RU000461"/>
    </source>
</evidence>
<name>A0ABQ0NMJ2_9MYCO</name>
<sequence length="410" mass="44605">MEIEAMDMLPTVDLTGSLAGDLHGVLREAARRGPLARDEMTGAYVALRQRDVERLVHDQRLNGIGLTLFDMMGITIGPLRDWYGRLMFTTEGDYHRRMRALVSRAFTPRAVAALQKSATGMAVAAITSAGQRGDLAPAGATVAARLTCRLLGVPDSDVAVFAKWADALSPVFYVMTPDQIDNATRAVTELQSYVDDLTRRRSADPGSDLITSLLAVEAGEDRLTHDETVTMISNLLVAGHDTTGSQIPCSILTVLRHRDHLDGSRQDRAYLSRVAAETMRLEPSVPLIPRTAIAPIELYDTTIPAGSMVFPCIAAACRDGLVWQDPDRFDPDRFIREDSPRLLNFGAGNHYCVGTALAKLAVEECIGAVLAEVPPLDLTEDPADIPWLQVLGRRPARLVVSSGRQPNGKE</sequence>
<dbReference type="Gene3D" id="1.10.630.10">
    <property type="entry name" value="Cytochrome P450"/>
    <property type="match status" value="1"/>
</dbReference>
<dbReference type="InterPro" id="IPR036396">
    <property type="entry name" value="Cyt_P450_sf"/>
</dbReference>
<evidence type="ECO:0000256" key="4">
    <source>
        <dbReference type="ARBA" id="ARBA00023002"/>
    </source>
</evidence>
<protein>
    <submittedName>
        <fullName evidence="8">Cytochrome P450 hydroxylase</fullName>
    </submittedName>
</protein>
<evidence type="ECO:0000256" key="5">
    <source>
        <dbReference type="ARBA" id="ARBA00023004"/>
    </source>
</evidence>
<dbReference type="EMBL" id="BFCH01000017">
    <property type="protein sequence ID" value="GBG38059.1"/>
    <property type="molecule type" value="Genomic_DNA"/>
</dbReference>
<organism evidence="8 9">
    <name type="scientific">Mycobacterium montefiorense</name>
    <dbReference type="NCBI Taxonomy" id="154654"/>
    <lineage>
        <taxon>Bacteria</taxon>
        <taxon>Bacillati</taxon>
        <taxon>Actinomycetota</taxon>
        <taxon>Actinomycetes</taxon>
        <taxon>Mycobacteriales</taxon>
        <taxon>Mycobacteriaceae</taxon>
        <taxon>Mycobacterium</taxon>
        <taxon>Mycobacterium simiae complex</taxon>
    </lineage>
</organism>
<dbReference type="InterPro" id="IPR002397">
    <property type="entry name" value="Cyt_P450_B"/>
</dbReference>
<gene>
    <name evidence="8" type="ORF">MmonteBS_24310</name>
</gene>
<keyword evidence="5 7" id="KW-0408">Iron</keyword>
<evidence type="ECO:0000313" key="9">
    <source>
        <dbReference type="Proteomes" id="UP000245060"/>
    </source>
</evidence>